<protein>
    <submittedName>
        <fullName evidence="1">Phosphate acetyltransferase</fullName>
    </submittedName>
</protein>
<dbReference type="GO" id="GO:0016740">
    <property type="term" value="F:transferase activity"/>
    <property type="evidence" value="ECO:0007669"/>
    <property type="project" value="UniProtKB-KW"/>
</dbReference>
<dbReference type="STRING" id="693986.MOC_3795"/>
<proteinExistence type="predicted"/>
<reference evidence="1 2" key="1">
    <citation type="journal article" date="2014" name="PLoS ONE">
        <title>Genome Information of Methylobacterium oryzae, a Plant-Probiotic Methylotroph in the Phyllosphere.</title>
        <authorList>
            <person name="Kwak M.J."/>
            <person name="Jeong H."/>
            <person name="Madhaiyan M."/>
            <person name="Lee Y."/>
            <person name="Sa T.M."/>
            <person name="Oh T.K."/>
            <person name="Kim J.F."/>
        </authorList>
    </citation>
    <scope>NUCLEOTIDE SEQUENCE [LARGE SCALE GENOMIC DNA]</scope>
    <source>
        <strain evidence="1 2">CBMB20</strain>
    </source>
</reference>
<dbReference type="Proteomes" id="UP000029492">
    <property type="component" value="Chromosome"/>
</dbReference>
<evidence type="ECO:0000313" key="1">
    <source>
        <dbReference type="EMBL" id="AIQ91550.1"/>
    </source>
</evidence>
<evidence type="ECO:0000313" key="2">
    <source>
        <dbReference type="Proteomes" id="UP000029492"/>
    </source>
</evidence>
<dbReference type="HOGENOM" id="CLU_2955286_0_0_5"/>
<dbReference type="EMBL" id="CP003811">
    <property type="protein sequence ID" value="AIQ91550.1"/>
    <property type="molecule type" value="Genomic_DNA"/>
</dbReference>
<organism evidence="1 2">
    <name type="scientific">Methylobacterium oryzae CBMB20</name>
    <dbReference type="NCBI Taxonomy" id="693986"/>
    <lineage>
        <taxon>Bacteria</taxon>
        <taxon>Pseudomonadati</taxon>
        <taxon>Pseudomonadota</taxon>
        <taxon>Alphaproteobacteria</taxon>
        <taxon>Hyphomicrobiales</taxon>
        <taxon>Methylobacteriaceae</taxon>
        <taxon>Methylobacterium</taxon>
    </lineage>
</organism>
<sequence length="59" mass="6330">MPTLAPARPSSDTRRHEKDDRLIAAAQALPELRVAVAHPCAVASLFVAGQRAARLMPEV</sequence>
<name>A0A089NYC8_9HYPH</name>
<dbReference type="GeneID" id="96603416"/>
<dbReference type="AlphaFoldDB" id="A0A089NYC8"/>
<dbReference type="RefSeq" id="WP_043758682.1">
    <property type="nucleotide sequence ID" value="NZ_CP003811.1"/>
</dbReference>
<accession>A0A089NYC8</accession>
<keyword evidence="2" id="KW-1185">Reference proteome</keyword>
<dbReference type="KEGG" id="mor:MOC_3795"/>
<gene>
    <name evidence="1" type="ORF">MOC_3795</name>
</gene>